<dbReference type="Proteomes" id="UP000019364">
    <property type="component" value="Unassembled WGS sequence"/>
</dbReference>
<dbReference type="CDD" id="cd12912">
    <property type="entry name" value="PDC2_MCP_like"/>
    <property type="match status" value="1"/>
</dbReference>
<evidence type="ECO:0000256" key="10">
    <source>
        <dbReference type="PROSITE-ProRule" id="PRU00284"/>
    </source>
</evidence>
<evidence type="ECO:0000313" key="15">
    <source>
        <dbReference type="Proteomes" id="UP000019364"/>
    </source>
</evidence>
<keyword evidence="15" id="KW-1185">Reference proteome</keyword>
<feature type="domain" description="HAMP" evidence="13">
    <location>
        <begin position="298"/>
        <end position="350"/>
    </location>
</feature>
<dbReference type="PRINTS" id="PR00260">
    <property type="entry name" value="CHEMTRNSDUCR"/>
</dbReference>
<dbReference type="Pfam" id="PF02743">
    <property type="entry name" value="dCache_1"/>
    <property type="match status" value="1"/>
</dbReference>
<dbReference type="InterPro" id="IPR004090">
    <property type="entry name" value="Chemotax_Me-accpt_rcpt"/>
</dbReference>
<dbReference type="Pfam" id="PF00672">
    <property type="entry name" value="HAMP"/>
    <property type="match status" value="1"/>
</dbReference>
<dbReference type="SMART" id="SM00304">
    <property type="entry name" value="HAMP"/>
    <property type="match status" value="2"/>
</dbReference>
<dbReference type="CDD" id="cd18773">
    <property type="entry name" value="PDC1_HK_sensor"/>
    <property type="match status" value="1"/>
</dbReference>
<dbReference type="SUPFAM" id="SSF58104">
    <property type="entry name" value="Methyl-accepting chemotaxis protein (MCP) signaling domain"/>
    <property type="match status" value="1"/>
</dbReference>
<gene>
    <name evidence="14" type="ORF">JCM16418_2581</name>
</gene>
<dbReference type="STRING" id="1236976.JCM16418_2581"/>
<keyword evidence="5 11" id="KW-0812">Transmembrane</keyword>
<dbReference type="PROSITE" id="PS50885">
    <property type="entry name" value="HAMP"/>
    <property type="match status" value="1"/>
</dbReference>
<feature type="transmembrane region" description="Helical" evidence="11">
    <location>
        <begin position="272"/>
        <end position="297"/>
    </location>
</feature>
<feature type="domain" description="Methyl-accepting transducer" evidence="12">
    <location>
        <begin position="369"/>
        <end position="605"/>
    </location>
</feature>
<dbReference type="InterPro" id="IPR004089">
    <property type="entry name" value="MCPsignal_dom"/>
</dbReference>
<dbReference type="Gene3D" id="3.30.450.20">
    <property type="entry name" value="PAS domain"/>
    <property type="match status" value="2"/>
</dbReference>
<dbReference type="CDD" id="cd11386">
    <property type="entry name" value="MCP_signal"/>
    <property type="match status" value="1"/>
</dbReference>
<dbReference type="AlphaFoldDB" id="W7YC68"/>
<keyword evidence="3" id="KW-0488">Methylation</keyword>
<keyword evidence="6 11" id="KW-1133">Transmembrane helix</keyword>
<dbReference type="InterPro" id="IPR003660">
    <property type="entry name" value="HAMP_dom"/>
</dbReference>
<dbReference type="SUPFAM" id="SSF103190">
    <property type="entry name" value="Sensory domain-like"/>
    <property type="match status" value="1"/>
</dbReference>
<dbReference type="GO" id="GO:0005886">
    <property type="term" value="C:plasma membrane"/>
    <property type="evidence" value="ECO:0007669"/>
    <property type="project" value="UniProtKB-SubCell"/>
</dbReference>
<protein>
    <submittedName>
        <fullName evidence="14">Methyl-accepting chemotaxis protein</fullName>
    </submittedName>
</protein>
<evidence type="ECO:0000313" key="14">
    <source>
        <dbReference type="EMBL" id="GAF08500.1"/>
    </source>
</evidence>
<dbReference type="GO" id="GO:0007165">
    <property type="term" value="P:signal transduction"/>
    <property type="evidence" value="ECO:0007669"/>
    <property type="project" value="UniProtKB-KW"/>
</dbReference>
<evidence type="ECO:0000256" key="4">
    <source>
        <dbReference type="ARBA" id="ARBA00022500"/>
    </source>
</evidence>
<dbReference type="InterPro" id="IPR029151">
    <property type="entry name" value="Sensor-like_sf"/>
</dbReference>
<comment type="subcellular location">
    <subcellularLocation>
        <location evidence="1">Cell membrane</location>
        <topology evidence="1">Multi-pass membrane protein</topology>
    </subcellularLocation>
</comment>
<evidence type="ECO:0000256" key="2">
    <source>
        <dbReference type="ARBA" id="ARBA00022475"/>
    </source>
</evidence>
<comment type="similarity">
    <text evidence="9">Belongs to the methyl-accepting chemotaxis (MCP) protein family.</text>
</comment>
<dbReference type="Gene3D" id="6.10.340.10">
    <property type="match status" value="1"/>
</dbReference>
<keyword evidence="4" id="KW-0145">Chemotaxis</keyword>
<reference evidence="14 15" key="1">
    <citation type="journal article" date="2014" name="Genome Announc.">
        <title>Draft Genome Sequence of Paenibacillus pini JCM 16418T, Isolated from the Rhizosphere of Pine Tree.</title>
        <authorList>
            <person name="Yuki M."/>
            <person name="Oshima K."/>
            <person name="Suda W."/>
            <person name="Oshida Y."/>
            <person name="Kitamura K."/>
            <person name="Iida Y."/>
            <person name="Hattori M."/>
            <person name="Ohkuma M."/>
        </authorList>
    </citation>
    <scope>NUCLEOTIDE SEQUENCE [LARGE SCALE GENOMIC DNA]</scope>
    <source>
        <strain evidence="14 15">JCM 16418</strain>
    </source>
</reference>
<evidence type="ECO:0000256" key="9">
    <source>
        <dbReference type="ARBA" id="ARBA00029447"/>
    </source>
</evidence>
<proteinExistence type="inferred from homology"/>
<dbReference type="CDD" id="cd06225">
    <property type="entry name" value="HAMP"/>
    <property type="match status" value="1"/>
</dbReference>
<keyword evidence="8 10" id="KW-0807">Transducer</keyword>
<dbReference type="PANTHER" id="PTHR32089:SF114">
    <property type="entry name" value="METHYL-ACCEPTING CHEMOTAXIS PROTEIN MCPB"/>
    <property type="match status" value="1"/>
</dbReference>
<name>W7YC68_9BACL</name>
<dbReference type="PROSITE" id="PS50111">
    <property type="entry name" value="CHEMOTAXIS_TRANSDUC_2"/>
    <property type="match status" value="1"/>
</dbReference>
<dbReference type="Pfam" id="PF00015">
    <property type="entry name" value="MCPsignal"/>
    <property type="match status" value="1"/>
</dbReference>
<dbReference type="eggNOG" id="COG0840">
    <property type="taxonomic scope" value="Bacteria"/>
</dbReference>
<organism evidence="14 15">
    <name type="scientific">Paenibacillus pini JCM 16418</name>
    <dbReference type="NCBI Taxonomy" id="1236976"/>
    <lineage>
        <taxon>Bacteria</taxon>
        <taxon>Bacillati</taxon>
        <taxon>Bacillota</taxon>
        <taxon>Bacilli</taxon>
        <taxon>Bacillales</taxon>
        <taxon>Paenibacillaceae</taxon>
        <taxon>Paenibacillus</taxon>
    </lineage>
</organism>
<keyword evidence="2" id="KW-1003">Cell membrane</keyword>
<evidence type="ECO:0000256" key="6">
    <source>
        <dbReference type="ARBA" id="ARBA00022989"/>
    </source>
</evidence>
<evidence type="ECO:0000256" key="1">
    <source>
        <dbReference type="ARBA" id="ARBA00004651"/>
    </source>
</evidence>
<evidence type="ECO:0000256" key="11">
    <source>
        <dbReference type="SAM" id="Phobius"/>
    </source>
</evidence>
<accession>W7YC68</accession>
<evidence type="ECO:0000256" key="3">
    <source>
        <dbReference type="ARBA" id="ARBA00022481"/>
    </source>
</evidence>
<dbReference type="InterPro" id="IPR033479">
    <property type="entry name" value="dCache_1"/>
</dbReference>
<dbReference type="SMART" id="SM00283">
    <property type="entry name" value="MA"/>
    <property type="match status" value="1"/>
</dbReference>
<dbReference type="EMBL" id="BAVZ01000007">
    <property type="protein sequence ID" value="GAF08500.1"/>
    <property type="molecule type" value="Genomic_DNA"/>
</dbReference>
<dbReference type="Gene3D" id="1.10.287.950">
    <property type="entry name" value="Methyl-accepting chemotaxis protein"/>
    <property type="match status" value="1"/>
</dbReference>
<dbReference type="GO" id="GO:0006935">
    <property type="term" value="P:chemotaxis"/>
    <property type="evidence" value="ECO:0007669"/>
    <property type="project" value="UniProtKB-KW"/>
</dbReference>
<evidence type="ECO:0000259" key="13">
    <source>
        <dbReference type="PROSITE" id="PS50885"/>
    </source>
</evidence>
<dbReference type="GO" id="GO:0004888">
    <property type="term" value="F:transmembrane signaling receptor activity"/>
    <property type="evidence" value="ECO:0007669"/>
    <property type="project" value="InterPro"/>
</dbReference>
<evidence type="ECO:0000256" key="8">
    <source>
        <dbReference type="ARBA" id="ARBA00023224"/>
    </source>
</evidence>
<feature type="transmembrane region" description="Helical" evidence="11">
    <location>
        <begin position="12"/>
        <end position="33"/>
    </location>
</feature>
<evidence type="ECO:0000256" key="7">
    <source>
        <dbReference type="ARBA" id="ARBA00023136"/>
    </source>
</evidence>
<evidence type="ECO:0000259" key="12">
    <source>
        <dbReference type="PROSITE" id="PS50111"/>
    </source>
</evidence>
<comment type="caution">
    <text evidence="14">The sequence shown here is derived from an EMBL/GenBank/DDBJ whole genome shotgun (WGS) entry which is preliminary data.</text>
</comment>
<keyword evidence="7 11" id="KW-0472">Membrane</keyword>
<dbReference type="PANTHER" id="PTHR32089">
    <property type="entry name" value="METHYL-ACCEPTING CHEMOTAXIS PROTEIN MCPB"/>
    <property type="match status" value="1"/>
</dbReference>
<evidence type="ECO:0000256" key="5">
    <source>
        <dbReference type="ARBA" id="ARBA00022692"/>
    </source>
</evidence>
<sequence>MQKMLRNNFKTKLIVAFTMILIIPSLLIGVLAYNQSKIEIGKEIVDGANENIEVVNYTVSNMIEPRMKDADFFSKHIDHSLYDESAEIRKDFEEYMEMHKDEVSSISIGTAEGRYYRSPDLKVKPGFDPRTNDWYKVAMQNKGKAIVSDPYTSSFNGKLIITIAKAMNDGSGVIGITMGMDQIEQIASSVNIGDEGYIIIVDKSQKFIYHPKQKVGSEAKDSFYKNLYTGKTGNFNYTLDNKAKEMFFTTNEVTGWKVAGAVYKTEFDEAAYPIFITTFVTIIVCLIVGGLMILIILRSIIRPIRRLKEHAVKVSEGDLTVTNVVKSNDEIGELNEAFSIMQHNLRSLIKNVETGAEQVAVSSEALTANAQQTSAATEQITFAVQDIAIGAEKQTNGIDQNARAIEEISHGVERIVDSVRELANLSEHSTQQADEGGASINQVVETMNSIYTSVEESDRMVSSLYERSKEIGAISKVIGEISTQTNLLALNAAIEAARAGEHGHGFNVVAGEVRKLAEQSRVSAKQISDLIQEIQEETKASALNMKKVSQHVEKGIEVSGQTIQKFEQIVISMRNTTPHMNEVSAITEQISAEIQEVSAVASELALLSSTNAATSEEVAASAEEQLAAMEEISSSSQTLSFLSDELKIQIQKFKY</sequence>